<reference evidence="3" key="1">
    <citation type="submission" date="2017-02" db="EMBL/GenBank/DDBJ databases">
        <authorList>
            <person name="Tafer H."/>
            <person name="Lopandic K."/>
        </authorList>
    </citation>
    <scope>NUCLEOTIDE SEQUENCE [LARGE SCALE GENOMIC DNA]</scope>
    <source>
        <strain evidence="3">CBS 366.77</strain>
    </source>
</reference>
<feature type="compositionally biased region" description="Low complexity" evidence="1">
    <location>
        <begin position="165"/>
        <end position="176"/>
    </location>
</feature>
<name>A0A3A2ZNW0_9EURO</name>
<feature type="region of interest" description="Disordered" evidence="1">
    <location>
        <begin position="1"/>
        <end position="65"/>
    </location>
</feature>
<dbReference type="Proteomes" id="UP000266188">
    <property type="component" value="Unassembled WGS sequence"/>
</dbReference>
<evidence type="ECO:0000313" key="2">
    <source>
        <dbReference type="EMBL" id="RJE24872.1"/>
    </source>
</evidence>
<protein>
    <submittedName>
        <fullName evidence="2">Uncharacterized protein</fullName>
    </submittedName>
</protein>
<proteinExistence type="predicted"/>
<dbReference type="STRING" id="2070753.A0A3A2ZNW0"/>
<feature type="compositionally biased region" description="Low complexity" evidence="1">
    <location>
        <begin position="283"/>
        <end position="300"/>
    </location>
</feature>
<feature type="compositionally biased region" description="Basic and acidic residues" evidence="1">
    <location>
        <begin position="586"/>
        <end position="599"/>
    </location>
</feature>
<gene>
    <name evidence="2" type="ORF">PHISCL_02769</name>
</gene>
<comment type="caution">
    <text evidence="2">The sequence shown here is derived from an EMBL/GenBank/DDBJ whole genome shotgun (WGS) entry which is preliminary data.</text>
</comment>
<dbReference type="OrthoDB" id="3438840at2759"/>
<feature type="compositionally biased region" description="Polar residues" evidence="1">
    <location>
        <begin position="1"/>
        <end position="12"/>
    </location>
</feature>
<dbReference type="EMBL" id="MVGC01000065">
    <property type="protein sequence ID" value="RJE24872.1"/>
    <property type="molecule type" value="Genomic_DNA"/>
</dbReference>
<feature type="compositionally biased region" description="Pro residues" evidence="1">
    <location>
        <begin position="27"/>
        <end position="36"/>
    </location>
</feature>
<feature type="region of interest" description="Disordered" evidence="1">
    <location>
        <begin position="121"/>
        <end position="226"/>
    </location>
</feature>
<evidence type="ECO:0000313" key="3">
    <source>
        <dbReference type="Proteomes" id="UP000266188"/>
    </source>
</evidence>
<feature type="region of interest" description="Disordered" evidence="1">
    <location>
        <begin position="654"/>
        <end position="702"/>
    </location>
</feature>
<feature type="compositionally biased region" description="Basic and acidic residues" evidence="1">
    <location>
        <begin position="15"/>
        <end position="26"/>
    </location>
</feature>
<feature type="region of interest" description="Disordered" evidence="1">
    <location>
        <begin position="265"/>
        <end position="376"/>
    </location>
</feature>
<accession>A0A3A2ZNW0</accession>
<feature type="region of interest" description="Disordered" evidence="1">
    <location>
        <begin position="482"/>
        <end position="506"/>
    </location>
</feature>
<feature type="compositionally biased region" description="Polar residues" evidence="1">
    <location>
        <begin position="321"/>
        <end position="331"/>
    </location>
</feature>
<dbReference type="AlphaFoldDB" id="A0A3A2ZNW0"/>
<organism evidence="2 3">
    <name type="scientific">Aspergillus sclerotialis</name>
    <dbReference type="NCBI Taxonomy" id="2070753"/>
    <lineage>
        <taxon>Eukaryota</taxon>
        <taxon>Fungi</taxon>
        <taxon>Dikarya</taxon>
        <taxon>Ascomycota</taxon>
        <taxon>Pezizomycotina</taxon>
        <taxon>Eurotiomycetes</taxon>
        <taxon>Eurotiomycetidae</taxon>
        <taxon>Eurotiales</taxon>
        <taxon>Aspergillaceae</taxon>
        <taxon>Aspergillus</taxon>
        <taxon>Aspergillus subgen. Polypaecilum</taxon>
    </lineage>
</organism>
<feature type="region of interest" description="Disordered" evidence="1">
    <location>
        <begin position="390"/>
        <end position="460"/>
    </location>
</feature>
<feature type="compositionally biased region" description="Polar residues" evidence="1">
    <location>
        <begin position="680"/>
        <end position="697"/>
    </location>
</feature>
<feature type="region of interest" description="Disordered" evidence="1">
    <location>
        <begin position="519"/>
        <end position="599"/>
    </location>
</feature>
<feature type="compositionally biased region" description="Polar residues" evidence="1">
    <location>
        <begin position="491"/>
        <end position="506"/>
    </location>
</feature>
<feature type="compositionally biased region" description="Polar residues" evidence="1">
    <location>
        <begin position="654"/>
        <end position="670"/>
    </location>
</feature>
<feature type="compositionally biased region" description="Polar residues" evidence="1">
    <location>
        <begin position="358"/>
        <end position="370"/>
    </location>
</feature>
<evidence type="ECO:0000256" key="1">
    <source>
        <dbReference type="SAM" id="MobiDB-lite"/>
    </source>
</evidence>
<keyword evidence="3" id="KW-1185">Reference proteome</keyword>
<sequence>MAIADSYQTGVENSPRPRDEDTEHQRQPPPPVPPSPTLTNPDMILPYDDGERESSTPSPPFKLPSLSHLQAFYGMRQQNEPGLDPSMADAQNGAAFNRSQKKIPPRRVWMYDDAVSRRLSDIGEEEVPSPLRPGDVSGNSPVHLGGEPPILYTQVKENSPRESEGWSSSSSTISGTSERDGPEGQAPYAATRTGLGVNLHGVNEALDASSGAEADTPTSNLPQTKMMPVAEEAGPGDEFSSAILSSEAERILDNAKKRLTLMEGNLTKARSSVRLTPSPAPSSPSSGTQPLGLGQPVGGLYRSISRSDRKASAALRPRPTYVSNQDSSSNNRHSRVYSDLNLSASLPLIPSGEPKMSRSVSAMGSSTMPHYSTDERTFSYEPTRAYLTHRASISSMQPSPADKGNPPTVKEEETPPATPEPQGLGNTERAREPKISNAEEFNSVYPLSGPPSRTQSQLQVRDLQDQMKGLHIKISTLKVRAQEDGLRRRSLQSLRTPSPLAASNNWYDNDMAYKDVRNMNNTARDEPAGGDSVETSILDEGNKAPQEPVTAEATKQEDANSVATEFDDDSQSVMESLYEDAEEGEPDQRDSSGSDIDREELNEILDEPVDGELDETLEAFPPVPNHDSTPHEEREDAFDYEHFILHSALGNYTQTRLRRPSNSSVSSVETTRPYDHPSRISRSNSVTSQSTMASFATATEGERDDFESVLYWDRKFNDGRRYLV</sequence>